<accession>A0A8H5BVZ8</accession>
<feature type="chain" id="PRO_5034252937" evidence="1">
    <location>
        <begin position="20"/>
        <end position="398"/>
    </location>
</feature>
<name>A0A8H5BVZ8_9AGAR</name>
<organism evidence="2 3">
    <name type="scientific">Psilocybe cf. subviscida</name>
    <dbReference type="NCBI Taxonomy" id="2480587"/>
    <lineage>
        <taxon>Eukaryota</taxon>
        <taxon>Fungi</taxon>
        <taxon>Dikarya</taxon>
        <taxon>Basidiomycota</taxon>
        <taxon>Agaricomycotina</taxon>
        <taxon>Agaricomycetes</taxon>
        <taxon>Agaricomycetidae</taxon>
        <taxon>Agaricales</taxon>
        <taxon>Agaricineae</taxon>
        <taxon>Strophariaceae</taxon>
        <taxon>Psilocybe</taxon>
    </lineage>
</organism>
<feature type="signal peptide" evidence="1">
    <location>
        <begin position="1"/>
        <end position="19"/>
    </location>
</feature>
<dbReference type="EMBL" id="JAACJJ010000002">
    <property type="protein sequence ID" value="KAF5329543.1"/>
    <property type="molecule type" value="Genomic_DNA"/>
</dbReference>
<comment type="caution">
    <text evidence="2">The sequence shown here is derived from an EMBL/GenBank/DDBJ whole genome shotgun (WGS) entry which is preliminary data.</text>
</comment>
<evidence type="ECO:0000256" key="1">
    <source>
        <dbReference type="SAM" id="SignalP"/>
    </source>
</evidence>
<dbReference type="OrthoDB" id="2322499at2759"/>
<keyword evidence="3" id="KW-1185">Reference proteome</keyword>
<dbReference type="Proteomes" id="UP000567179">
    <property type="component" value="Unassembled WGS sequence"/>
</dbReference>
<reference evidence="2 3" key="1">
    <citation type="journal article" date="2020" name="ISME J.">
        <title>Uncovering the hidden diversity of litter-decomposition mechanisms in mushroom-forming fungi.</title>
        <authorList>
            <person name="Floudas D."/>
            <person name="Bentzer J."/>
            <person name="Ahren D."/>
            <person name="Johansson T."/>
            <person name="Persson P."/>
            <person name="Tunlid A."/>
        </authorList>
    </citation>
    <scope>NUCLEOTIDE SEQUENCE [LARGE SCALE GENOMIC DNA]</scope>
    <source>
        <strain evidence="2 3">CBS 101986</strain>
    </source>
</reference>
<keyword evidence="1" id="KW-0732">Signal</keyword>
<sequence length="398" mass="45563">MPSLTIVISLLVGWNGTDNVSDAYSLNDDVIEQKQKLADLRRGHGAKARVATYIALRENLLAQIRREAKHLIGLHEGYLDNLKAERGDKFVLRYKEVEKRLKELGHCVVDFPPKLKMHNLVRQKTKLTEQAWNKIRDAVEPQIQVIQSQRELTERVALGLSRRQMVDELYAQYKFNRVPPTQWKFMPQIHNVCNLPEFAVLVKAGRDRTITPADFVPCFDRLAASLVSAYEATRTRLRTRVLAANDSLFDSDLTQTQPFKDLELATTVFRCIGCELLVFGWGDIRSHCCNGSEQELGLRVQCFDETGEPLTTSLPGMLNFRIHALGMDPKTTTTAELGANPDLRLKNAGARRHHRDAMRVISACWRVTWPRDGREYISTGTFQMWEMWKIPTRHIRGL</sequence>
<dbReference type="AlphaFoldDB" id="A0A8H5BVZ8"/>
<gene>
    <name evidence="2" type="ORF">D9619_009364</name>
</gene>
<evidence type="ECO:0000313" key="2">
    <source>
        <dbReference type="EMBL" id="KAF5329543.1"/>
    </source>
</evidence>
<protein>
    <submittedName>
        <fullName evidence="2">Uncharacterized protein</fullName>
    </submittedName>
</protein>
<evidence type="ECO:0000313" key="3">
    <source>
        <dbReference type="Proteomes" id="UP000567179"/>
    </source>
</evidence>
<proteinExistence type="predicted"/>